<dbReference type="EMBL" id="AAZO01000926">
    <property type="status" value="NOT_ANNOTATED_CDS"/>
    <property type="molecule type" value="Genomic_DNA"/>
</dbReference>
<dbReference type="Proteomes" id="UP000009046">
    <property type="component" value="Unassembled WGS sequence"/>
</dbReference>
<dbReference type="EnsemblMetazoa" id="PHUM077510-RA">
    <property type="protein sequence ID" value="PHUM077510-PA"/>
    <property type="gene ID" value="PHUM077510"/>
</dbReference>
<dbReference type="RefSeq" id="XP_002423663.1">
    <property type="nucleotide sequence ID" value="XM_002423618.1"/>
</dbReference>
<reference evidence="1" key="2">
    <citation type="submission" date="2007-04" db="EMBL/GenBank/DDBJ databases">
        <title>The genome of the human body louse.</title>
        <authorList>
            <consortium name="The Human Body Louse Genome Consortium"/>
            <person name="Kirkness E."/>
            <person name="Walenz B."/>
            <person name="Hass B."/>
            <person name="Bruggner R."/>
            <person name="Strausberg R."/>
        </authorList>
    </citation>
    <scope>NUCLEOTIDE SEQUENCE</scope>
    <source>
        <strain evidence="1">USDA</strain>
    </source>
</reference>
<name>E0VC19_PEDHC</name>
<accession>E0VC19</accession>
<dbReference type="GeneID" id="8231349"/>
<proteinExistence type="predicted"/>
<evidence type="ECO:0000313" key="3">
    <source>
        <dbReference type="Proteomes" id="UP000009046"/>
    </source>
</evidence>
<organism>
    <name type="scientific">Pediculus humanus subsp. corporis</name>
    <name type="common">Body louse</name>
    <dbReference type="NCBI Taxonomy" id="121224"/>
    <lineage>
        <taxon>Eukaryota</taxon>
        <taxon>Metazoa</taxon>
        <taxon>Ecdysozoa</taxon>
        <taxon>Arthropoda</taxon>
        <taxon>Hexapoda</taxon>
        <taxon>Insecta</taxon>
        <taxon>Pterygota</taxon>
        <taxon>Neoptera</taxon>
        <taxon>Paraneoptera</taxon>
        <taxon>Psocodea</taxon>
        <taxon>Troctomorpha</taxon>
        <taxon>Phthiraptera</taxon>
        <taxon>Anoplura</taxon>
        <taxon>Pediculidae</taxon>
        <taxon>Pediculus</taxon>
    </lineage>
</organism>
<dbReference type="EMBL" id="DS235045">
    <property type="protein sequence ID" value="EEB10925.1"/>
    <property type="molecule type" value="Genomic_DNA"/>
</dbReference>
<sequence length="51" mass="6078">MYTKYNIKKINTLTVTLGENSFVRKFAVCCLLFDETTRDVLKESYIKWPKK</sequence>
<protein>
    <submittedName>
        <fullName evidence="1 2">Uncharacterized protein</fullName>
    </submittedName>
</protein>
<dbReference type="KEGG" id="phu:Phum_PHUM077510"/>
<dbReference type="InParanoid" id="E0VC19"/>
<evidence type="ECO:0000313" key="2">
    <source>
        <dbReference type="EnsemblMetazoa" id="PHUM077510-PA"/>
    </source>
</evidence>
<reference evidence="1" key="1">
    <citation type="submission" date="2007-04" db="EMBL/GenBank/DDBJ databases">
        <title>Annotation of Pediculus humanus corporis strain USDA.</title>
        <authorList>
            <person name="Kirkness E."/>
            <person name="Hannick L."/>
            <person name="Hass B."/>
            <person name="Bruggner R."/>
            <person name="Lawson D."/>
            <person name="Bidwell S."/>
            <person name="Joardar V."/>
            <person name="Caler E."/>
            <person name="Walenz B."/>
            <person name="Inman J."/>
            <person name="Schobel S."/>
            <person name="Galinsky K."/>
            <person name="Amedeo P."/>
            <person name="Strausberg R."/>
        </authorList>
    </citation>
    <scope>NUCLEOTIDE SEQUENCE</scope>
    <source>
        <strain evidence="1">USDA</strain>
    </source>
</reference>
<evidence type="ECO:0000313" key="1">
    <source>
        <dbReference type="EMBL" id="EEB10925.1"/>
    </source>
</evidence>
<reference evidence="2" key="3">
    <citation type="submission" date="2020-05" db="UniProtKB">
        <authorList>
            <consortium name="EnsemblMetazoa"/>
        </authorList>
    </citation>
    <scope>IDENTIFICATION</scope>
    <source>
        <strain evidence="2">USDA</strain>
    </source>
</reference>
<gene>
    <name evidence="2" type="primary">8231349</name>
    <name evidence="1" type="ORF">Phum_PHUM077510</name>
</gene>
<dbReference type="HOGENOM" id="CLU_3108831_0_0_1"/>
<dbReference type="AlphaFoldDB" id="E0VC19"/>
<dbReference type="VEuPathDB" id="VectorBase:PHUM077510"/>
<dbReference type="CTD" id="8231349"/>
<keyword evidence="3" id="KW-1185">Reference proteome</keyword>